<feature type="transmembrane region" description="Helical" evidence="1">
    <location>
        <begin position="279"/>
        <end position="298"/>
    </location>
</feature>
<feature type="transmembrane region" description="Helical" evidence="1">
    <location>
        <begin position="246"/>
        <end position="267"/>
    </location>
</feature>
<dbReference type="Proteomes" id="UP000005467">
    <property type="component" value="Unassembled WGS sequence"/>
</dbReference>
<dbReference type="EMBL" id="AEVG01000032">
    <property type="protein sequence ID" value="EFX92475.1"/>
    <property type="molecule type" value="Genomic_DNA"/>
</dbReference>
<dbReference type="PANTHER" id="PTHR22911">
    <property type="entry name" value="ACYL-MALONYL CONDENSING ENZYME-RELATED"/>
    <property type="match status" value="1"/>
</dbReference>
<feature type="transmembrane region" description="Helical" evidence="1">
    <location>
        <begin position="215"/>
        <end position="234"/>
    </location>
</feature>
<reference evidence="3 4" key="1">
    <citation type="submission" date="2011-01" db="EMBL/GenBank/DDBJ databases">
        <authorList>
            <person name="Muzny D."/>
            <person name="Qin X."/>
            <person name="Deng J."/>
            <person name="Jiang H."/>
            <person name="Liu Y."/>
            <person name="Qu J."/>
            <person name="Song X.-Z."/>
            <person name="Zhang L."/>
            <person name="Thornton R."/>
            <person name="Coyle M."/>
            <person name="Francisco L."/>
            <person name="Jackson L."/>
            <person name="Javaid M."/>
            <person name="Korchina V."/>
            <person name="Kovar C."/>
            <person name="Mata R."/>
            <person name="Mathew T."/>
            <person name="Ngo R."/>
            <person name="Nguyen L."/>
            <person name="Nguyen N."/>
            <person name="Okwuonu G."/>
            <person name="Ongeri F."/>
            <person name="Pham C."/>
            <person name="Simmons D."/>
            <person name="Wilczek-Boney K."/>
            <person name="Hale W."/>
            <person name="Jakkamsetti A."/>
            <person name="Pham P."/>
            <person name="Ruth R."/>
            <person name="San Lucas F."/>
            <person name="Warren J."/>
            <person name="Zhang J."/>
            <person name="Zhao Z."/>
            <person name="Zhou C."/>
            <person name="Zhu D."/>
            <person name="Lee S."/>
            <person name="Bess C."/>
            <person name="Blankenburg K."/>
            <person name="Forbes L."/>
            <person name="Fu Q."/>
            <person name="Gubbala S."/>
            <person name="Hirani K."/>
            <person name="Jayaseelan J.C."/>
            <person name="Lara F."/>
            <person name="Munidasa M."/>
            <person name="Palculict T."/>
            <person name="Patil S."/>
            <person name="Pu L.-L."/>
            <person name="Saada N."/>
            <person name="Tang L."/>
            <person name="Weissenberger G."/>
            <person name="Zhu Y."/>
            <person name="Hemphill L."/>
            <person name="Shang Y."/>
            <person name="Youmans B."/>
            <person name="Ayvaz T."/>
            <person name="Ross M."/>
            <person name="Santibanez J."/>
            <person name="Aqrawi P."/>
            <person name="Gross S."/>
            <person name="Joshi V."/>
            <person name="Fowler G."/>
            <person name="Nazareth L."/>
            <person name="Reid J."/>
            <person name="Worley K."/>
            <person name="Petrosino J."/>
            <person name="Highlander S."/>
            <person name="Gibbs R."/>
        </authorList>
    </citation>
    <scope>NUCLEOTIDE SEQUENCE [LARGE SCALE GENOMIC DNA]</scope>
    <source>
        <strain evidence="3 4">ATCC 25976</strain>
    </source>
</reference>
<dbReference type="Pfam" id="PF00892">
    <property type="entry name" value="EamA"/>
    <property type="match status" value="2"/>
</dbReference>
<dbReference type="AlphaFoldDB" id="E8KF48"/>
<keyword evidence="1" id="KW-0472">Membrane</keyword>
<accession>E8KF48</accession>
<keyword evidence="4" id="KW-1185">Reference proteome</keyword>
<organism evidence="3 4">
    <name type="scientific">Actinobacillus ureae ATCC 25976</name>
    <dbReference type="NCBI Taxonomy" id="887324"/>
    <lineage>
        <taxon>Bacteria</taxon>
        <taxon>Pseudomonadati</taxon>
        <taxon>Pseudomonadota</taxon>
        <taxon>Gammaproteobacteria</taxon>
        <taxon>Pasteurellales</taxon>
        <taxon>Pasteurellaceae</taxon>
        <taxon>Actinobacillus</taxon>
    </lineage>
</organism>
<feature type="domain" description="EamA" evidence="2">
    <location>
        <begin position="157"/>
        <end position="295"/>
    </location>
</feature>
<feature type="transmembrane region" description="Helical" evidence="1">
    <location>
        <begin position="39"/>
        <end position="60"/>
    </location>
</feature>
<keyword evidence="1" id="KW-1133">Transmembrane helix</keyword>
<comment type="caution">
    <text evidence="3">The sequence shown here is derived from an EMBL/GenBank/DDBJ whole genome shotgun (WGS) entry which is preliminary data.</text>
</comment>
<name>E8KF48_9PAST</name>
<dbReference type="GO" id="GO:0016020">
    <property type="term" value="C:membrane"/>
    <property type="evidence" value="ECO:0007669"/>
    <property type="project" value="InterPro"/>
</dbReference>
<evidence type="ECO:0000259" key="2">
    <source>
        <dbReference type="Pfam" id="PF00892"/>
    </source>
</evidence>
<dbReference type="SUPFAM" id="SSF103481">
    <property type="entry name" value="Multidrug resistance efflux transporter EmrE"/>
    <property type="match status" value="2"/>
</dbReference>
<feature type="transmembrane region" description="Helical" evidence="1">
    <location>
        <begin position="126"/>
        <end position="143"/>
    </location>
</feature>
<feature type="transmembrane region" description="Helical" evidence="1">
    <location>
        <begin position="102"/>
        <end position="119"/>
    </location>
</feature>
<gene>
    <name evidence="3" type="ORF">HMPREF0027_0465</name>
</gene>
<feature type="transmembrane region" description="Helical" evidence="1">
    <location>
        <begin position="72"/>
        <end position="96"/>
    </location>
</feature>
<dbReference type="RefSeq" id="WP_005621794.1">
    <property type="nucleotide sequence ID" value="NZ_GL831080.1"/>
</dbReference>
<feature type="transmembrane region" description="Helical" evidence="1">
    <location>
        <begin position="187"/>
        <end position="203"/>
    </location>
</feature>
<protein>
    <submittedName>
        <fullName evidence="3">Putative membrane protein</fullName>
    </submittedName>
</protein>
<dbReference type="Gene3D" id="1.10.3730.20">
    <property type="match status" value="1"/>
</dbReference>
<keyword evidence="1" id="KW-0812">Transmembrane</keyword>
<feature type="domain" description="EamA" evidence="2">
    <location>
        <begin position="7"/>
        <end position="140"/>
    </location>
</feature>
<dbReference type="HOGENOM" id="CLU_074108_1_0_6"/>
<dbReference type="PANTHER" id="PTHR22911:SF134">
    <property type="entry name" value="DMT FAMILY TRANSPORTER"/>
    <property type="match status" value="1"/>
</dbReference>
<sequence length="308" mass="34155">MQQRPLLGFSLALLATATWGALPMMAQQVLKYVDAQTLVWSRFVVAVAVLGLLLLATHRLPKLAKLTLKDGVWVCLGVIGLSINFVLFADALNYIPPTTDQVLWQLAPFTMILCGVLFFKEQLKFFQKIGFALLVIGLIAFFNDHFDEILQFDTYAWGILLGSGASTIWVIYGIAQKLLLRKLSSQQVLMIIYIGCSLLLAPLATPTELEQLRGFPLICFIYCCCNTLVGYGAYGEALNHWDTSKVSVVTTMIPVFTMIFAFIGHYFFPNTFDNPDMNLVSYIGAFIVVIGAMLAAVGDKLLVKKSEK</sequence>
<proteinExistence type="predicted"/>
<feature type="transmembrane region" description="Helical" evidence="1">
    <location>
        <begin position="155"/>
        <end position="175"/>
    </location>
</feature>
<dbReference type="InterPro" id="IPR000620">
    <property type="entry name" value="EamA_dom"/>
</dbReference>
<evidence type="ECO:0000313" key="4">
    <source>
        <dbReference type="Proteomes" id="UP000005467"/>
    </source>
</evidence>
<dbReference type="InterPro" id="IPR037185">
    <property type="entry name" value="EmrE-like"/>
</dbReference>
<evidence type="ECO:0000313" key="3">
    <source>
        <dbReference type="EMBL" id="EFX92475.1"/>
    </source>
</evidence>
<evidence type="ECO:0000256" key="1">
    <source>
        <dbReference type="SAM" id="Phobius"/>
    </source>
</evidence>